<feature type="region of interest" description="Disordered" evidence="4">
    <location>
        <begin position="526"/>
        <end position="557"/>
    </location>
</feature>
<evidence type="ECO:0000256" key="4">
    <source>
        <dbReference type="SAM" id="MobiDB-lite"/>
    </source>
</evidence>
<protein>
    <recommendedName>
        <fullName evidence="2">Autophagy-related protein 14</fullName>
    </recommendedName>
</protein>
<dbReference type="AlphaFoldDB" id="A0A084GF23"/>
<dbReference type="KEGG" id="sapo:SAPIO_CDS1320"/>
<dbReference type="RefSeq" id="XP_016645734.1">
    <property type="nucleotide sequence ID" value="XM_016784618.1"/>
</dbReference>
<keyword evidence="6" id="KW-1185">Reference proteome</keyword>
<dbReference type="OrthoDB" id="72772at2759"/>
<feature type="compositionally biased region" description="Polar residues" evidence="4">
    <location>
        <begin position="60"/>
        <end position="69"/>
    </location>
</feature>
<evidence type="ECO:0000256" key="1">
    <source>
        <dbReference type="ARBA" id="ARBA00009574"/>
    </source>
</evidence>
<organism evidence="5 6">
    <name type="scientific">Pseudallescheria apiosperma</name>
    <name type="common">Scedosporium apiospermum</name>
    <dbReference type="NCBI Taxonomy" id="563466"/>
    <lineage>
        <taxon>Eukaryota</taxon>
        <taxon>Fungi</taxon>
        <taxon>Dikarya</taxon>
        <taxon>Ascomycota</taxon>
        <taxon>Pezizomycotina</taxon>
        <taxon>Sordariomycetes</taxon>
        <taxon>Hypocreomycetidae</taxon>
        <taxon>Microascales</taxon>
        <taxon>Microascaceae</taxon>
        <taxon>Scedosporium</taxon>
    </lineage>
</organism>
<feature type="compositionally biased region" description="Basic and acidic residues" evidence="4">
    <location>
        <begin position="301"/>
        <end position="315"/>
    </location>
</feature>
<evidence type="ECO:0000256" key="3">
    <source>
        <dbReference type="ARBA" id="ARBA00023054"/>
    </source>
</evidence>
<reference evidence="5 6" key="1">
    <citation type="journal article" date="2014" name="Genome Announc.">
        <title>Draft genome sequence of the pathogenic fungus Scedosporium apiospermum.</title>
        <authorList>
            <person name="Vandeputte P."/>
            <person name="Ghamrawi S."/>
            <person name="Rechenmann M."/>
            <person name="Iltis A."/>
            <person name="Giraud S."/>
            <person name="Fleury M."/>
            <person name="Thornton C."/>
            <person name="Delhaes L."/>
            <person name="Meyer W."/>
            <person name="Papon N."/>
            <person name="Bouchara J.P."/>
        </authorList>
    </citation>
    <scope>NUCLEOTIDE SEQUENCE [LARGE SCALE GENOMIC DNA]</scope>
    <source>
        <strain evidence="5 6">IHEM 14462</strain>
    </source>
</reference>
<feature type="region of interest" description="Disordered" evidence="4">
    <location>
        <begin position="37"/>
        <end position="74"/>
    </location>
</feature>
<dbReference type="GeneID" id="27720392"/>
<proteinExistence type="inferred from homology"/>
<dbReference type="GO" id="GO:0000149">
    <property type="term" value="F:SNARE binding"/>
    <property type="evidence" value="ECO:0007669"/>
    <property type="project" value="TreeGrafter"/>
</dbReference>
<dbReference type="HOGENOM" id="CLU_009375_1_0_1"/>
<dbReference type="GO" id="GO:0032991">
    <property type="term" value="C:protein-containing complex"/>
    <property type="evidence" value="ECO:0007669"/>
    <property type="project" value="UniProtKB-ARBA"/>
</dbReference>
<dbReference type="InterPro" id="IPR018791">
    <property type="entry name" value="UV_resistance/autophagy_Atg14"/>
</dbReference>
<evidence type="ECO:0000256" key="2">
    <source>
        <dbReference type="ARBA" id="ARBA00013807"/>
    </source>
</evidence>
<gene>
    <name evidence="5" type="ORF">SAPIO_CDS1320</name>
</gene>
<dbReference type="GO" id="GO:0035493">
    <property type="term" value="P:SNARE complex assembly"/>
    <property type="evidence" value="ECO:0007669"/>
    <property type="project" value="TreeGrafter"/>
</dbReference>
<dbReference type="OMA" id="HYRFEYG"/>
<keyword evidence="3" id="KW-0175">Coiled coil</keyword>
<dbReference type="PANTHER" id="PTHR15157:SF5">
    <property type="entry name" value="UV RADIATION RESISTANCE-ASSOCIATED GENE PROTEIN"/>
    <property type="match status" value="1"/>
</dbReference>
<dbReference type="GO" id="GO:0005768">
    <property type="term" value="C:endosome"/>
    <property type="evidence" value="ECO:0007669"/>
    <property type="project" value="TreeGrafter"/>
</dbReference>
<accession>A0A084GF23</accession>
<comment type="caution">
    <text evidence="5">The sequence shown here is derived from an EMBL/GenBank/DDBJ whole genome shotgun (WGS) entry which is preliminary data.</text>
</comment>
<dbReference type="Pfam" id="PF10186">
    <property type="entry name" value="ATG14"/>
    <property type="match status" value="1"/>
</dbReference>
<dbReference type="Proteomes" id="UP000028545">
    <property type="component" value="Unassembled WGS sequence"/>
</dbReference>
<sequence length="580" mass="63874">MLSETRPLLMPQNRKLRHLKGIYLRNLTFSRPEDRTVDDAALNGSNSATRRPSVKELYNARSSESSGSGKATARRGSMLAMVNAVERQKKLEGTVDEKVADGFFSLHCEGEEEPIYISEVVERSSNFNFQFFDLTNLHPGITRTAELTFRFYTCRQGVWTFLLEESVDLKKLQFIDTLENQHFPPNGLVFHLTDGMYSADIAGPPRRPKSAPAVPTSSYNALMKLATLDTSIQDAIATQQAIAAQINDILDKRPPDKGPVAKDRLDLAKKYVAQEQRALAASEKRKKELKQSIQARRAAIREGRAMQEKAERDVADAQGKLSSSREAVATTKEQIHGQRRRICSDLSDIFDIRPVPDGPPLSFQICGIPLPNTTFDAATSRGTDENALSAALGYAAALTDSLQYYLSTPLPYPITTFGSRATIRDDISLLTDLTAKYQTRGREFPLYLPKGGSTAAHFRFEYAWFLLNKDIEALCASQHLRIMDIRQTLPNLKYLLYVCSAGTDEVPERKKGGVRGLWMGGAKNSRASPTVASVDGVGSESPSVDGEGEAGGIGAQKGLPFGEAELKLSLRRKGLHAGRG</sequence>
<dbReference type="PANTHER" id="PTHR15157">
    <property type="entry name" value="UV RADIATION RESISTANCE-ASSOCIATED GENE PROTEIN"/>
    <property type="match status" value="1"/>
</dbReference>
<dbReference type="EMBL" id="JOWA01000055">
    <property type="protein sequence ID" value="KEZ45935.1"/>
    <property type="molecule type" value="Genomic_DNA"/>
</dbReference>
<feature type="region of interest" description="Disordered" evidence="4">
    <location>
        <begin position="301"/>
        <end position="334"/>
    </location>
</feature>
<name>A0A084GF23_PSEDA</name>
<evidence type="ECO:0000313" key="6">
    <source>
        <dbReference type="Proteomes" id="UP000028545"/>
    </source>
</evidence>
<dbReference type="GO" id="GO:0000323">
    <property type="term" value="C:lytic vacuole"/>
    <property type="evidence" value="ECO:0007669"/>
    <property type="project" value="TreeGrafter"/>
</dbReference>
<dbReference type="VEuPathDB" id="FungiDB:SAPIO_CDS1320"/>
<comment type="similarity">
    <text evidence="1">Belongs to the ATG14 family.</text>
</comment>
<evidence type="ECO:0000313" key="5">
    <source>
        <dbReference type="EMBL" id="KEZ45935.1"/>
    </source>
</evidence>